<evidence type="ECO:0000256" key="1">
    <source>
        <dbReference type="ARBA" id="ARBA00004613"/>
    </source>
</evidence>
<dbReference type="PROSITE" id="PS51892">
    <property type="entry name" value="SUBTILASE"/>
    <property type="match status" value="2"/>
</dbReference>
<dbReference type="Gene3D" id="3.40.50.200">
    <property type="entry name" value="Peptidase S8/S53 domain"/>
    <property type="match status" value="2"/>
</dbReference>
<evidence type="ECO:0000259" key="11">
    <source>
        <dbReference type="Pfam" id="PF02225"/>
    </source>
</evidence>
<dbReference type="PROSITE" id="PS00136">
    <property type="entry name" value="SUBTILASE_ASP"/>
    <property type="match status" value="1"/>
</dbReference>
<protein>
    <submittedName>
        <fullName evidence="14">Uncharacterized protein</fullName>
    </submittedName>
</protein>
<dbReference type="CDD" id="cd02120">
    <property type="entry name" value="PA_subtilisin_like"/>
    <property type="match status" value="2"/>
</dbReference>
<dbReference type="Pfam" id="PF00082">
    <property type="entry name" value="Peptidase_S8"/>
    <property type="match status" value="2"/>
</dbReference>
<feature type="domain" description="Peptidase S8/S53" evidence="10">
    <location>
        <begin position="896"/>
        <end position="1309"/>
    </location>
</feature>
<evidence type="ECO:0000256" key="7">
    <source>
        <dbReference type="ARBA" id="ARBA00023180"/>
    </source>
</evidence>
<accession>A0A3Q7IMY0</accession>
<dbReference type="CDD" id="cd04852">
    <property type="entry name" value="Peptidases_S8_3"/>
    <property type="match status" value="2"/>
</dbReference>
<keyword evidence="3 9" id="KW-0645">Protease</keyword>
<dbReference type="Gene3D" id="3.50.30.30">
    <property type="match status" value="2"/>
</dbReference>
<name>A0A3Q7IMY0_SOLLC</name>
<feature type="domain" description="PA" evidence="11">
    <location>
        <begin position="432"/>
        <end position="509"/>
    </location>
</feature>
<dbReference type="Pfam" id="PF02225">
    <property type="entry name" value="PA"/>
    <property type="match status" value="2"/>
</dbReference>
<keyword evidence="4" id="KW-0732">Signal</keyword>
<dbReference type="GO" id="GO:0005576">
    <property type="term" value="C:extracellular region"/>
    <property type="evidence" value="ECO:0000318"/>
    <property type="project" value="GO_Central"/>
</dbReference>
<feature type="active site" description="Charge relay system" evidence="8 9">
    <location>
        <position position="272"/>
    </location>
</feature>
<keyword evidence="15" id="KW-1185">Reference proteome</keyword>
<keyword evidence="7" id="KW-0325">Glycoprotein</keyword>
<feature type="domain" description="PA" evidence="11">
    <location>
        <begin position="1119"/>
        <end position="1196"/>
    </location>
</feature>
<evidence type="ECO:0000259" key="10">
    <source>
        <dbReference type="Pfam" id="PF00082"/>
    </source>
</evidence>
<evidence type="ECO:0000259" key="12">
    <source>
        <dbReference type="Pfam" id="PF05922"/>
    </source>
</evidence>
<dbReference type="InterPro" id="IPR041469">
    <property type="entry name" value="Subtilisin-like_FN3"/>
</dbReference>
<sequence length="1484" mass="160510">MIVKKKVHCTTSISQSELNYPSFSIPKKTSAQTYTRTVTNVGEAISTYTVKVSGLKDVEVTVNPKILKFTELNQKASYKVTVKSLDLTGHSQGFIIWSSDSDLETYIVHLEFNSSQVLSSSKDLHLWHQSFLPINSNHSSRILYSYRHVFNGFAAMLSSDEVKEMEKKPGFVSARPQQIYQMHTTHAPSFLGLHQNVGLWNASNSGKGVIIGILDCGIDPQHPSFNDNGMPKPPLKWKGKCEFNVTTYCNKKLIGARNFVQSDMFPTDNYGHGTHTSSTAAGNFVDGANFYGNANGTAVGIAPRAHVAMYKVCDAFYCLEYKILAGLDAAIEDGVDVISISIGFGHFRSPLYDDNIAIGTYSAMEKGIFVSCSAGNGGQRSGTVENGAPWILTVGASTTDRKISAVAVLGNGAEYEGESGFQPTNFSQKLLPLVNGTNCELFNTSDVKGKIVLCDSSSVLSRKDIARIVKKTGGAGMILMNEKYAGSTTFSEHDAVPTTQISYNDGQEITNYMKSTSTPVATITFKGTKIGDKHAPTVAYFSSRGPCMQSQGILKPDIIGPGVNILAAWPISIGGETTSLTFNILSGTSMSCPLLAGVAALLKSAHPDWSPAAIKSAIMTTADIINLGNDPIQDETLEPADLLTIGSGHVNPSRANDPGLIYDIQPEDYIPYLCGLNYTNDQVSAIVRKKVHCTSSIPQSELNYPSFSIPTESSPQTYTRTVTNIGEASSSYIVKVFGLKGIEVTVQPKILKFTALNQKMSYNLTVKSLDVTGHSQGYIIWSSDRHSVRSPIKVFPQNIYLESPDQLFSNSKDLLLWHQSFLPTNSNHSSRILYSYRHVFNGFAAMLSSDEVKEMEKKPGFLSARPDRLFQLHSTHSPSFLGLHQNVGLWNASNSGKGVIIGILDSGIDPQHPSFNDNGMPNPPLKWKGKCEFNVTNCNKKLIGARNFVQPGEFPIDEYGHGTHTSSTAAGNFVDGANFYGNANGTAVGIAPRAHVAMYKVCGGILCRVWMILVGIDVAIEDGVDIIVVPFGLGHPPFYDDAIAISTYSAMEKGIFVSCSAGNKGPDSGTVMNGAPWILTVGASTTDRKISAVAVLGNGSEYEGESAFQPTNFSRKLLPLVNGEDCESLNRSNVKGKIVLCYISVHPSRYSKGARVKNAGGAGMILINKKNRGSTTFSDYYVVPTAQVGYNDGQEIINYVKSTSTPVGTISFRGTTFGDKHAPTVTYYSSRGPFMPSQGILKPDIIGPGLNILAAWSIPKEGQIFHILSGTSISCPLLAGVAALLKSAHPDWSPAAIKSAIMTTADIINLRNDPIQDETLEPADLLTIGSGHVNPSRANDPGLVYDIQPEDYFPYLCGLNYTDDQISLIVSKKVHCTTSIPQSELNYPSFSIPTKSSPQTYTRTVTNVGEASSSYTVKVFGLKGVEVTVQPKILKFTALNQKASYNVTVKSLDVTGHSQGYIIWSSDRHSVRSPIKVFPHISVM</sequence>
<dbReference type="InterPro" id="IPR010259">
    <property type="entry name" value="S8pro/Inhibitor_I9"/>
</dbReference>
<dbReference type="PRINTS" id="PR00723">
    <property type="entry name" value="SUBTILISIN"/>
</dbReference>
<organism evidence="14">
    <name type="scientific">Solanum lycopersicum</name>
    <name type="common">Tomato</name>
    <name type="synonym">Lycopersicon esculentum</name>
    <dbReference type="NCBI Taxonomy" id="4081"/>
    <lineage>
        <taxon>Eukaryota</taxon>
        <taxon>Viridiplantae</taxon>
        <taxon>Streptophyta</taxon>
        <taxon>Embryophyta</taxon>
        <taxon>Tracheophyta</taxon>
        <taxon>Spermatophyta</taxon>
        <taxon>Magnoliopsida</taxon>
        <taxon>eudicotyledons</taxon>
        <taxon>Gunneridae</taxon>
        <taxon>Pentapetalae</taxon>
        <taxon>asterids</taxon>
        <taxon>lamiids</taxon>
        <taxon>Solanales</taxon>
        <taxon>Solanaceae</taxon>
        <taxon>Solanoideae</taxon>
        <taxon>Solaneae</taxon>
        <taxon>Solanum</taxon>
        <taxon>Solanum subgen. Lycopersicon</taxon>
    </lineage>
</organism>
<dbReference type="PANTHER" id="PTHR10795">
    <property type="entry name" value="PROPROTEIN CONVERTASE SUBTILISIN/KEXIN"/>
    <property type="match status" value="1"/>
</dbReference>
<feature type="domain" description="Subtilisin-like protease fibronectin type-III" evidence="13">
    <location>
        <begin position="17"/>
        <end position="100"/>
    </location>
</feature>
<dbReference type="InterPro" id="IPR015500">
    <property type="entry name" value="Peptidase_S8_subtilisin-rel"/>
</dbReference>
<feature type="domain" description="Subtilisin-like protease fibronectin type-III" evidence="13">
    <location>
        <begin position="701"/>
        <end position="794"/>
    </location>
</feature>
<dbReference type="InterPro" id="IPR000209">
    <property type="entry name" value="Peptidase_S8/S53_dom"/>
</dbReference>
<dbReference type="InterPro" id="IPR045051">
    <property type="entry name" value="SBT"/>
</dbReference>
<reference evidence="14" key="1">
    <citation type="journal article" date="2012" name="Nature">
        <title>The tomato genome sequence provides insights into fleshy fruit evolution.</title>
        <authorList>
            <consortium name="Tomato Genome Consortium"/>
        </authorList>
    </citation>
    <scope>NUCLEOTIDE SEQUENCE [LARGE SCALE GENOMIC DNA]</scope>
    <source>
        <strain evidence="14">cv. Heinz 1706</strain>
    </source>
</reference>
<dbReference type="Pfam" id="PF17766">
    <property type="entry name" value="fn3_6"/>
    <property type="match status" value="3"/>
</dbReference>
<dbReference type="InterPro" id="IPR003137">
    <property type="entry name" value="PA_domain"/>
</dbReference>
<evidence type="ECO:0000256" key="2">
    <source>
        <dbReference type="ARBA" id="ARBA00011073"/>
    </source>
</evidence>
<feature type="active site" description="Charge relay system" evidence="8 9">
    <location>
        <position position="215"/>
    </location>
</feature>
<reference evidence="14" key="2">
    <citation type="submission" date="2019-01" db="UniProtKB">
        <authorList>
            <consortium name="EnsemblPlants"/>
        </authorList>
    </citation>
    <scope>IDENTIFICATION</scope>
    <source>
        <strain evidence="14">cv. Heinz 1706</strain>
    </source>
</reference>
<feature type="domain" description="Inhibitor I9" evidence="12">
    <location>
        <begin position="810"/>
        <end position="873"/>
    </location>
</feature>
<evidence type="ECO:0000313" key="15">
    <source>
        <dbReference type="Proteomes" id="UP000004994"/>
    </source>
</evidence>
<proteinExistence type="inferred from homology"/>
<dbReference type="Gene3D" id="2.60.40.2310">
    <property type="match status" value="3"/>
</dbReference>
<feature type="active site" description="Charge relay system" evidence="9">
    <location>
        <position position="1272"/>
    </location>
</feature>
<dbReference type="InterPro" id="IPR023827">
    <property type="entry name" value="Peptidase_S8_Asp-AS"/>
</dbReference>
<dbReference type="SUPFAM" id="SSF52743">
    <property type="entry name" value="Subtilisin-like"/>
    <property type="match status" value="2"/>
</dbReference>
<dbReference type="GO" id="GO:0006508">
    <property type="term" value="P:proteolysis"/>
    <property type="evidence" value="ECO:0007669"/>
    <property type="project" value="UniProtKB-KW"/>
</dbReference>
<dbReference type="Proteomes" id="UP000004994">
    <property type="component" value="Chromosome 10"/>
</dbReference>
<dbReference type="GO" id="GO:0004252">
    <property type="term" value="F:serine-type endopeptidase activity"/>
    <property type="evidence" value="ECO:0000318"/>
    <property type="project" value="GO_Central"/>
</dbReference>
<comment type="similarity">
    <text evidence="2 9">Belongs to the peptidase S8 family.</text>
</comment>
<dbReference type="STRING" id="4081.A0A3Q7IMY0"/>
<feature type="active site" description="Charge relay system" evidence="9">
    <location>
        <position position="905"/>
    </location>
</feature>
<feature type="active site" description="Charge relay system" evidence="9">
    <location>
        <position position="961"/>
    </location>
</feature>
<feature type="domain" description="Subtilisin-like protease fibronectin type-III" evidence="13">
    <location>
        <begin position="1384"/>
        <end position="1477"/>
    </location>
</feature>
<evidence type="ECO:0000256" key="6">
    <source>
        <dbReference type="ARBA" id="ARBA00022825"/>
    </source>
</evidence>
<feature type="domain" description="Inhibitor I9" evidence="12">
    <location>
        <begin position="105"/>
        <end position="183"/>
    </location>
</feature>
<dbReference type="InterPro" id="IPR034197">
    <property type="entry name" value="Peptidases_S8_3"/>
</dbReference>
<dbReference type="EnsemblPlants" id="Solyc10g085530.2.1">
    <property type="protein sequence ID" value="Solyc10g085530.2.1"/>
    <property type="gene ID" value="Solyc10g085530.2"/>
</dbReference>
<evidence type="ECO:0000256" key="5">
    <source>
        <dbReference type="ARBA" id="ARBA00022801"/>
    </source>
</evidence>
<evidence type="ECO:0000256" key="8">
    <source>
        <dbReference type="PIRSR" id="PIRSR615500-1"/>
    </source>
</evidence>
<feature type="domain" description="Peptidase S8/S53" evidence="10">
    <location>
        <begin position="206"/>
        <end position="626"/>
    </location>
</feature>
<feature type="active site" description="Charge relay system" evidence="8 9">
    <location>
        <position position="589"/>
    </location>
</feature>
<evidence type="ECO:0000256" key="9">
    <source>
        <dbReference type="PROSITE-ProRule" id="PRU01240"/>
    </source>
</evidence>
<dbReference type="PaxDb" id="4081-Solyc10g085530.1.1"/>
<keyword evidence="6 9" id="KW-0720">Serine protease</keyword>
<evidence type="ECO:0000256" key="3">
    <source>
        <dbReference type="ARBA" id="ARBA00022670"/>
    </source>
</evidence>
<evidence type="ECO:0000259" key="13">
    <source>
        <dbReference type="Pfam" id="PF17766"/>
    </source>
</evidence>
<dbReference type="InParanoid" id="A0A3Q7IMY0"/>
<evidence type="ECO:0000313" key="14">
    <source>
        <dbReference type="EnsemblPlants" id="Solyc10g085530.2.1"/>
    </source>
</evidence>
<dbReference type="InterPro" id="IPR036852">
    <property type="entry name" value="Peptidase_S8/S53_dom_sf"/>
</dbReference>
<dbReference type="Pfam" id="PF05922">
    <property type="entry name" value="Inhibitor_I9"/>
    <property type="match status" value="2"/>
</dbReference>
<keyword evidence="5 9" id="KW-0378">Hydrolase</keyword>
<evidence type="ECO:0000256" key="4">
    <source>
        <dbReference type="ARBA" id="ARBA00022729"/>
    </source>
</evidence>
<comment type="subcellular location">
    <subcellularLocation>
        <location evidence="1">Secreted</location>
    </subcellularLocation>
</comment>
<dbReference type="Gramene" id="Solyc10g085530.2.1">
    <property type="protein sequence ID" value="Solyc10g085530.2.1"/>
    <property type="gene ID" value="Solyc10g085530.2"/>
</dbReference>